<reference evidence="1" key="1">
    <citation type="submission" date="2014-09" db="EMBL/GenBank/DDBJ databases">
        <authorList>
            <person name="Magalhaes I.L.F."/>
            <person name="Oliveira U."/>
            <person name="Santos F.R."/>
            <person name="Vidigal T.H.D.A."/>
            <person name="Brescovit A.D."/>
            <person name="Santos A.J."/>
        </authorList>
    </citation>
    <scope>NUCLEOTIDE SEQUENCE</scope>
    <source>
        <tissue evidence="1">Shoot tissue taken approximately 20 cm above the soil surface</tissue>
    </source>
</reference>
<accession>A0A0A8XTG8</accession>
<dbReference type="EMBL" id="GBRH01280616">
    <property type="protein sequence ID" value="JAD17279.1"/>
    <property type="molecule type" value="Transcribed_RNA"/>
</dbReference>
<proteinExistence type="predicted"/>
<evidence type="ECO:0000313" key="1">
    <source>
        <dbReference type="EMBL" id="JAD17279.1"/>
    </source>
</evidence>
<name>A0A0A8XTG8_ARUDO</name>
<reference evidence="1" key="2">
    <citation type="journal article" date="2015" name="Data Brief">
        <title>Shoot transcriptome of the giant reed, Arundo donax.</title>
        <authorList>
            <person name="Barrero R.A."/>
            <person name="Guerrero F.D."/>
            <person name="Moolhuijzen P."/>
            <person name="Goolsby J.A."/>
            <person name="Tidwell J."/>
            <person name="Bellgard S.E."/>
            <person name="Bellgard M.I."/>
        </authorList>
    </citation>
    <scope>NUCLEOTIDE SEQUENCE</scope>
    <source>
        <tissue evidence="1">Shoot tissue taken approximately 20 cm above the soil surface</tissue>
    </source>
</reference>
<dbReference type="AlphaFoldDB" id="A0A0A8XTG8"/>
<sequence>MINYTIHCLKNGACYVRKRSIHKCNRYFFPKRSIYFS</sequence>
<protein>
    <submittedName>
        <fullName evidence="1">Uncharacterized protein</fullName>
    </submittedName>
</protein>
<organism evidence="1">
    <name type="scientific">Arundo donax</name>
    <name type="common">Giant reed</name>
    <name type="synonym">Donax arundinaceus</name>
    <dbReference type="NCBI Taxonomy" id="35708"/>
    <lineage>
        <taxon>Eukaryota</taxon>
        <taxon>Viridiplantae</taxon>
        <taxon>Streptophyta</taxon>
        <taxon>Embryophyta</taxon>
        <taxon>Tracheophyta</taxon>
        <taxon>Spermatophyta</taxon>
        <taxon>Magnoliopsida</taxon>
        <taxon>Liliopsida</taxon>
        <taxon>Poales</taxon>
        <taxon>Poaceae</taxon>
        <taxon>PACMAD clade</taxon>
        <taxon>Arundinoideae</taxon>
        <taxon>Arundineae</taxon>
        <taxon>Arundo</taxon>
    </lineage>
</organism>